<accession>A0A420YLX9</accession>
<proteinExistence type="predicted"/>
<reference evidence="1 2" key="1">
    <citation type="submission" date="2018-08" db="EMBL/GenBank/DDBJ databases">
        <title>Draft genome of the lignicolous fungus Coniochaeta pulveracea.</title>
        <authorList>
            <person name="Borstlap C.J."/>
            <person name="De Witt R.N."/>
            <person name="Botha A."/>
            <person name="Volschenk H."/>
        </authorList>
    </citation>
    <scope>NUCLEOTIDE SEQUENCE [LARGE SCALE GENOMIC DNA]</scope>
    <source>
        <strain evidence="1 2">CAB683</strain>
    </source>
</reference>
<name>A0A420YLX9_9PEZI</name>
<dbReference type="OrthoDB" id="5083627at2759"/>
<evidence type="ECO:0000313" key="2">
    <source>
        <dbReference type="Proteomes" id="UP000275385"/>
    </source>
</evidence>
<dbReference type="EMBL" id="QVQW01000003">
    <property type="protein sequence ID" value="RKU48825.1"/>
    <property type="molecule type" value="Genomic_DNA"/>
</dbReference>
<organism evidence="1 2">
    <name type="scientific">Coniochaeta pulveracea</name>
    <dbReference type="NCBI Taxonomy" id="177199"/>
    <lineage>
        <taxon>Eukaryota</taxon>
        <taxon>Fungi</taxon>
        <taxon>Dikarya</taxon>
        <taxon>Ascomycota</taxon>
        <taxon>Pezizomycotina</taxon>
        <taxon>Sordariomycetes</taxon>
        <taxon>Sordariomycetidae</taxon>
        <taxon>Coniochaetales</taxon>
        <taxon>Coniochaetaceae</taxon>
        <taxon>Coniochaeta</taxon>
    </lineage>
</organism>
<protein>
    <submittedName>
        <fullName evidence="1">Uncharacterized protein</fullName>
    </submittedName>
</protein>
<dbReference type="AlphaFoldDB" id="A0A420YLX9"/>
<keyword evidence="2" id="KW-1185">Reference proteome</keyword>
<gene>
    <name evidence="1" type="ORF">DL546_006970</name>
</gene>
<dbReference type="Proteomes" id="UP000275385">
    <property type="component" value="Unassembled WGS sequence"/>
</dbReference>
<evidence type="ECO:0000313" key="1">
    <source>
        <dbReference type="EMBL" id="RKU48825.1"/>
    </source>
</evidence>
<comment type="caution">
    <text evidence="1">The sequence shown here is derived from an EMBL/GenBank/DDBJ whole genome shotgun (WGS) entry which is preliminary data.</text>
</comment>
<sequence length="542" mass="59426">MTDTHYLAKDKLIEAMHGRSTTGRWDLLVSYKAEHLSNLLGQLWQKDRKTDILQHKDPEIAFGRRQAYNLNLGTPKLGFESTDVGVTASLTIPISGTVSVELFIEEDDNKYAEKPYKVKEQIVAKDTYYLNISVPVKSLTGEASAADVDQKAVLSGKVVSLGEQQDNKAHIILHFSSEKATYSVDPVTKPAEGAPAVPVYLSEATQSIKKWFSSKENVNVVNYRLATVKAIKDPSDASAILKPKSFIFVSNGDVLCIYIKTEGSDAEPGDPEAKFTNTDGSTIRPIPEGSSASIIVSHRLLHEKVFLPRLQQYRKECGFTDVMDAEQVKQQQQAMKLVGVDMPDPNKTVTWADNPKGFTYQFYLGGKFDVNMKSESSIWAQESIPTVKVSLDAAVTTLKIEDNSATFSHTHDTNFEWHASSMGAAPVIIAPKPNKGILTTTLAQTSTAAKVKDNSVIAIDLSIEAKSFTLTGKKPQHDTTYLAEGVKNAKVDFSPISLKSPNLNFIAAESVLAPGQTIVNVKSIHMPYDLILVGEMVDKITE</sequence>